<dbReference type="Proteomes" id="UP000193427">
    <property type="component" value="Chromosome"/>
</dbReference>
<dbReference type="SUPFAM" id="SSF54626">
    <property type="entry name" value="Chalcone isomerase"/>
    <property type="match status" value="1"/>
</dbReference>
<reference evidence="1 2" key="1">
    <citation type="submission" date="2016-04" db="EMBL/GenBank/DDBJ databases">
        <title>Complete genome sequence of natural rubber-degrading, novel Gram-negative bacterium, Rhizobacter gummiphilus strain NS21.</title>
        <authorList>
            <person name="Tabata M."/>
            <person name="Kasai D."/>
            <person name="Fukuda M."/>
        </authorList>
    </citation>
    <scope>NUCLEOTIDE SEQUENCE [LARGE SCALE GENOMIC DNA]</scope>
    <source>
        <strain evidence="1 2">NS21</strain>
    </source>
</reference>
<sequence>MLPNTPARRPSFTRHAALAMTMAAALWVTAAQAAPTVSKFEPTAEVLGTKLQINGQGTRRRGIFNGYDMALYTTRKVATVDDLLALPGPKKLQFVALRDLPGTELGRLFIKGMGENSPKELTQKHSLSSLRLIEIFSGRPKVAPGETFAMEFIPGKGTLFYILGKPQGEPVGDAEFFTMVLKIWVGPQPADTLLKEALLGKE</sequence>
<dbReference type="Pfam" id="PF16036">
    <property type="entry name" value="Chalcone_3"/>
    <property type="match status" value="1"/>
</dbReference>
<evidence type="ECO:0000313" key="1">
    <source>
        <dbReference type="EMBL" id="ARN23240.1"/>
    </source>
</evidence>
<dbReference type="GO" id="GO:0016872">
    <property type="term" value="F:intramolecular lyase activity"/>
    <property type="evidence" value="ECO:0007669"/>
    <property type="project" value="InterPro"/>
</dbReference>
<dbReference type="InterPro" id="IPR036298">
    <property type="entry name" value="Chalcone_isomerase_sf"/>
</dbReference>
<accession>A0A1W6LG99</accession>
<dbReference type="InterPro" id="IPR016087">
    <property type="entry name" value="Chalcone_isomerase"/>
</dbReference>
<dbReference type="KEGG" id="rgu:A4W93_26900"/>
<proteinExistence type="predicted"/>
<name>A0A1W6LG99_9BURK</name>
<protein>
    <submittedName>
        <fullName evidence="1">Uncharacterized protein</fullName>
    </submittedName>
</protein>
<dbReference type="OrthoDB" id="9795336at2"/>
<gene>
    <name evidence="1" type="ORF">A4W93_26900</name>
</gene>
<keyword evidence="2" id="KW-1185">Reference proteome</keyword>
<dbReference type="STRING" id="946333.A4W93_26900"/>
<dbReference type="AlphaFoldDB" id="A0A1W6LG99"/>
<dbReference type="EMBL" id="CP015118">
    <property type="protein sequence ID" value="ARN23240.1"/>
    <property type="molecule type" value="Genomic_DNA"/>
</dbReference>
<dbReference type="RefSeq" id="WP_085753559.1">
    <property type="nucleotide sequence ID" value="NZ_BSPR01000017.1"/>
</dbReference>
<evidence type="ECO:0000313" key="2">
    <source>
        <dbReference type="Proteomes" id="UP000193427"/>
    </source>
</evidence>
<organism evidence="1 2">
    <name type="scientific">Piscinibacter gummiphilus</name>
    <dbReference type="NCBI Taxonomy" id="946333"/>
    <lineage>
        <taxon>Bacteria</taxon>
        <taxon>Pseudomonadati</taxon>
        <taxon>Pseudomonadota</taxon>
        <taxon>Betaproteobacteria</taxon>
        <taxon>Burkholderiales</taxon>
        <taxon>Sphaerotilaceae</taxon>
        <taxon>Piscinibacter</taxon>
    </lineage>
</organism>